<comment type="caution">
    <text evidence="1">The sequence shown here is derived from an EMBL/GenBank/DDBJ whole genome shotgun (WGS) entry which is preliminary data.</text>
</comment>
<evidence type="ECO:0000313" key="2">
    <source>
        <dbReference type="Proteomes" id="UP001372338"/>
    </source>
</evidence>
<dbReference type="Proteomes" id="UP001372338">
    <property type="component" value="Unassembled WGS sequence"/>
</dbReference>
<sequence length="91" mass="10319">MHRSFLPSFLNGKCRKGRFSIAKLKGKHVIELGAGYGVSGFGKKPIHFLLNYGRLSLHGHATIWLSFRNFCEKWNIDNSILRSGMVRMLVA</sequence>
<proteinExistence type="predicted"/>
<dbReference type="AlphaFoldDB" id="A0AAN9FIR2"/>
<accession>A0AAN9FIR2</accession>
<organism evidence="1 2">
    <name type="scientific">Crotalaria pallida</name>
    <name type="common">Smooth rattlebox</name>
    <name type="synonym">Crotalaria striata</name>
    <dbReference type="NCBI Taxonomy" id="3830"/>
    <lineage>
        <taxon>Eukaryota</taxon>
        <taxon>Viridiplantae</taxon>
        <taxon>Streptophyta</taxon>
        <taxon>Embryophyta</taxon>
        <taxon>Tracheophyta</taxon>
        <taxon>Spermatophyta</taxon>
        <taxon>Magnoliopsida</taxon>
        <taxon>eudicotyledons</taxon>
        <taxon>Gunneridae</taxon>
        <taxon>Pentapetalae</taxon>
        <taxon>rosids</taxon>
        <taxon>fabids</taxon>
        <taxon>Fabales</taxon>
        <taxon>Fabaceae</taxon>
        <taxon>Papilionoideae</taxon>
        <taxon>50 kb inversion clade</taxon>
        <taxon>genistoids sensu lato</taxon>
        <taxon>core genistoids</taxon>
        <taxon>Crotalarieae</taxon>
        <taxon>Crotalaria</taxon>
    </lineage>
</organism>
<protein>
    <submittedName>
        <fullName evidence="1">Uncharacterized protein</fullName>
    </submittedName>
</protein>
<dbReference type="EMBL" id="JAYWIO010000003">
    <property type="protein sequence ID" value="KAK7277109.1"/>
    <property type="molecule type" value="Genomic_DNA"/>
</dbReference>
<name>A0AAN9FIR2_CROPI</name>
<evidence type="ECO:0000313" key="1">
    <source>
        <dbReference type="EMBL" id="KAK7277109.1"/>
    </source>
</evidence>
<reference evidence="1 2" key="1">
    <citation type="submission" date="2024-01" db="EMBL/GenBank/DDBJ databases">
        <title>The genomes of 5 underutilized Papilionoideae crops provide insights into root nodulation and disease resistanc.</title>
        <authorList>
            <person name="Yuan L."/>
        </authorList>
    </citation>
    <scope>NUCLEOTIDE SEQUENCE [LARGE SCALE GENOMIC DNA]</scope>
    <source>
        <strain evidence="1">ZHUSHIDOU_FW_LH</strain>
        <tissue evidence="1">Leaf</tissue>
    </source>
</reference>
<gene>
    <name evidence="1" type="ORF">RIF29_18259</name>
</gene>
<keyword evidence="2" id="KW-1185">Reference proteome</keyword>